<evidence type="ECO:0000313" key="6">
    <source>
        <dbReference type="Proteomes" id="UP000290189"/>
    </source>
</evidence>
<dbReference type="EMBL" id="OVEO01000001">
    <property type="protein sequence ID" value="SPQ93146.1"/>
    <property type="molecule type" value="Genomic_DNA"/>
</dbReference>
<feature type="domain" description="EF-hand" evidence="4">
    <location>
        <begin position="54"/>
        <end position="89"/>
    </location>
</feature>
<feature type="domain" description="EF-hand" evidence="4">
    <location>
        <begin position="157"/>
        <end position="192"/>
    </location>
</feature>
<dbReference type="InterPro" id="IPR050145">
    <property type="entry name" value="Centrin_CML-like"/>
</dbReference>
<gene>
    <name evidence="5" type="ORF">PLBR_LOCUS361</name>
</gene>
<keyword evidence="5" id="KW-0496">Mitochondrion</keyword>
<evidence type="ECO:0000256" key="3">
    <source>
        <dbReference type="SAM" id="MobiDB-lite"/>
    </source>
</evidence>
<feature type="domain" description="EF-hand" evidence="4">
    <location>
        <begin position="120"/>
        <end position="155"/>
    </location>
</feature>
<evidence type="ECO:0000313" key="5">
    <source>
        <dbReference type="EMBL" id="SPQ93146.1"/>
    </source>
</evidence>
<feature type="region of interest" description="Disordered" evidence="3">
    <location>
        <begin position="17"/>
        <end position="47"/>
    </location>
</feature>
<dbReference type="InterPro" id="IPR002048">
    <property type="entry name" value="EF_hand_dom"/>
</dbReference>
<dbReference type="GO" id="GO:0005509">
    <property type="term" value="F:calcium ion binding"/>
    <property type="evidence" value="ECO:0007669"/>
    <property type="project" value="InterPro"/>
</dbReference>
<evidence type="ECO:0000256" key="1">
    <source>
        <dbReference type="ARBA" id="ARBA00022737"/>
    </source>
</evidence>
<sequence length="200" mass="22115">MPADRYPVPVVGRLDEVMPQATSRSSPALRQRSASPTGRKVGAAAHHATGGIHVQRAELQQAFDFFDVTKKGYLTMDDLKARLPIFYSNVPVRELKFLMNNKSELTFNDLYELLADNTLTNFDPAAEAFKVYDPKSTGFVSTDVLRDILGKLGLGDITDDDIKVVVETADVDGDGKIGLEDFRKMLSQKLDLSAFKSEQT</sequence>
<dbReference type="InterPro" id="IPR011992">
    <property type="entry name" value="EF-hand-dom_pair"/>
</dbReference>
<organism evidence="5 6">
    <name type="scientific">Plasmodiophora brassicae</name>
    <name type="common">Clubroot disease agent</name>
    <dbReference type="NCBI Taxonomy" id="37360"/>
    <lineage>
        <taxon>Eukaryota</taxon>
        <taxon>Sar</taxon>
        <taxon>Rhizaria</taxon>
        <taxon>Endomyxa</taxon>
        <taxon>Phytomyxea</taxon>
        <taxon>Plasmodiophorida</taxon>
        <taxon>Plasmodiophoridae</taxon>
        <taxon>Plasmodiophora</taxon>
    </lineage>
</organism>
<proteinExistence type="predicted"/>
<dbReference type="CDD" id="cd00051">
    <property type="entry name" value="EFh"/>
    <property type="match status" value="1"/>
</dbReference>
<evidence type="ECO:0000256" key="2">
    <source>
        <dbReference type="ARBA" id="ARBA00022837"/>
    </source>
</evidence>
<dbReference type="Gene3D" id="1.10.238.10">
    <property type="entry name" value="EF-hand"/>
    <property type="match status" value="1"/>
</dbReference>
<dbReference type="AlphaFoldDB" id="A0A3P3XYW8"/>
<geneLocation type="mitochondrion" evidence="5"/>
<accession>A0A3P3XYW8</accession>
<dbReference type="InterPro" id="IPR018247">
    <property type="entry name" value="EF_Hand_1_Ca_BS"/>
</dbReference>
<keyword evidence="2" id="KW-0106">Calcium</keyword>
<name>A0A3P3XYW8_PLABS</name>
<dbReference type="Proteomes" id="UP000290189">
    <property type="component" value="Unassembled WGS sequence"/>
</dbReference>
<dbReference type="SMART" id="SM00054">
    <property type="entry name" value="EFh"/>
    <property type="match status" value="3"/>
</dbReference>
<dbReference type="Pfam" id="PF13202">
    <property type="entry name" value="EF-hand_5"/>
    <property type="match status" value="1"/>
</dbReference>
<feature type="compositionally biased region" description="Polar residues" evidence="3">
    <location>
        <begin position="20"/>
        <end position="36"/>
    </location>
</feature>
<evidence type="ECO:0000259" key="4">
    <source>
        <dbReference type="PROSITE" id="PS50222"/>
    </source>
</evidence>
<reference evidence="5 6" key="1">
    <citation type="submission" date="2018-03" db="EMBL/GenBank/DDBJ databases">
        <authorList>
            <person name="Fogelqvist J."/>
        </authorList>
    </citation>
    <scope>NUCLEOTIDE SEQUENCE [LARGE SCALE GENOMIC DNA]</scope>
</reference>
<dbReference type="FunFam" id="1.10.238.10:FF:000001">
    <property type="entry name" value="Calmodulin 1"/>
    <property type="match status" value="1"/>
</dbReference>
<dbReference type="SUPFAM" id="SSF47473">
    <property type="entry name" value="EF-hand"/>
    <property type="match status" value="1"/>
</dbReference>
<dbReference type="PROSITE" id="PS00018">
    <property type="entry name" value="EF_HAND_1"/>
    <property type="match status" value="1"/>
</dbReference>
<dbReference type="PROSITE" id="PS50222">
    <property type="entry name" value="EF_HAND_2"/>
    <property type="match status" value="3"/>
</dbReference>
<protein>
    <recommendedName>
        <fullName evidence="4">EF-hand domain-containing protein</fullName>
    </recommendedName>
</protein>
<dbReference type="PANTHER" id="PTHR23050">
    <property type="entry name" value="CALCIUM BINDING PROTEIN"/>
    <property type="match status" value="1"/>
</dbReference>
<dbReference type="Pfam" id="PF13499">
    <property type="entry name" value="EF-hand_7"/>
    <property type="match status" value="1"/>
</dbReference>
<keyword evidence="1" id="KW-0677">Repeat</keyword>